<dbReference type="RefSeq" id="WP_014556948.1">
    <property type="nucleotide sequence ID" value="NC_017459.1"/>
</dbReference>
<feature type="site" description="Substrate discrimination" evidence="2">
    <location>
        <position position="29"/>
    </location>
</feature>
<dbReference type="GO" id="GO:0003887">
    <property type="term" value="F:DNA-directed DNA polymerase activity"/>
    <property type="evidence" value="ECO:0007669"/>
    <property type="project" value="UniProtKB-UniRule"/>
</dbReference>
<dbReference type="InterPro" id="IPR017961">
    <property type="entry name" value="DNA_pol_Y-fam_little_finger"/>
</dbReference>
<feature type="region of interest" description="Disordered" evidence="3">
    <location>
        <begin position="267"/>
        <end position="296"/>
    </location>
</feature>
<gene>
    <name evidence="5" type="primary">polY</name>
    <name evidence="2" type="synonym">dbh</name>
    <name evidence="5" type="ordered locus">Hqrw_3883</name>
</gene>
<feature type="binding site" evidence="2">
    <location>
        <position position="24"/>
    </location>
    <ligand>
        <name>Mg(2+)</name>
        <dbReference type="ChEBI" id="CHEBI:18420"/>
    </ligand>
</feature>
<dbReference type="Gene3D" id="1.10.150.20">
    <property type="entry name" value="5' to 3' exonuclease, C-terminal subdomain"/>
    <property type="match status" value="1"/>
</dbReference>
<sequence>MRGETLPGTDNSTNTPDQIILHVDMDCFYASCERLREPALRDVPVVIGMGYEPGETFGAVATASYEAREYGIESAQPISHALERLPRADVDEPNGADDTDTESNPSGYYRSVDLDFYQSVAAEVKDILHDCADVVREVSIDEAYLDITDRTAWQQTESGDRTLAEGYARYVKQRIMRTVGVPVSVGVAPNMSAAKIASDHQKPDGLVVIEPGSVASFLSPLPVESIHGVGPVTADRLSELEVRTAGDLATADRKRLTEVLDSRAETLSKRAMGNDNREVTPTGKPQSLSRESAFAAATEDEAQKRDAISGLAVDVAARANQRGALYQTIGIKIVIPPYEVRTRERSLSGPIEDADLVIDVACELLSEFEEEAARKIGVRVSNLSFAAADQAQLDAREWDSDRSCVPTAPVDDAQDDNNTKDINEYPHRSYSSGQVSLGEFGTEHD</sequence>
<name>G0LF53_HALWC</name>
<protein>
    <recommendedName>
        <fullName evidence="2">DNA polymerase IV</fullName>
        <shortName evidence="2">Pol IV</shortName>
        <ecNumber evidence="2">2.7.7.7</ecNumber>
    </recommendedName>
</protein>
<evidence type="ECO:0000259" key="4">
    <source>
        <dbReference type="PROSITE" id="PS50173"/>
    </source>
</evidence>
<keyword evidence="2" id="KW-0479">Metal-binding</keyword>
<dbReference type="EMBL" id="FR746099">
    <property type="protein sequence ID" value="CCC41616.1"/>
    <property type="molecule type" value="Genomic_DNA"/>
</dbReference>
<dbReference type="PANTHER" id="PTHR11076">
    <property type="entry name" value="DNA REPAIR POLYMERASE UMUC / TRANSFERASE FAMILY MEMBER"/>
    <property type="match status" value="1"/>
</dbReference>
<keyword evidence="2 5" id="KW-0239">DNA-directed DNA polymerase</keyword>
<keyword evidence="2" id="KW-0227">DNA damage</keyword>
<dbReference type="SUPFAM" id="SSF56672">
    <property type="entry name" value="DNA/RNA polymerases"/>
    <property type="match status" value="1"/>
</dbReference>
<dbReference type="Pfam" id="PF11799">
    <property type="entry name" value="IMS_C"/>
    <property type="match status" value="1"/>
</dbReference>
<dbReference type="GO" id="GO:0006261">
    <property type="term" value="P:DNA-templated DNA replication"/>
    <property type="evidence" value="ECO:0007669"/>
    <property type="project" value="UniProtKB-UniRule"/>
</dbReference>
<dbReference type="GO" id="GO:0006281">
    <property type="term" value="P:DNA repair"/>
    <property type="evidence" value="ECO:0007669"/>
    <property type="project" value="UniProtKB-UniRule"/>
</dbReference>
<dbReference type="Proteomes" id="UP000007954">
    <property type="component" value="Chromosome"/>
</dbReference>
<dbReference type="HOGENOM" id="CLU_012348_1_2_2"/>
<comment type="similarity">
    <text evidence="1 2">Belongs to the DNA polymerase type-Y family.</text>
</comment>
<dbReference type="GO" id="GO:0000287">
    <property type="term" value="F:magnesium ion binding"/>
    <property type="evidence" value="ECO:0007669"/>
    <property type="project" value="UniProtKB-UniRule"/>
</dbReference>
<dbReference type="GO" id="GO:0005737">
    <property type="term" value="C:cytoplasm"/>
    <property type="evidence" value="ECO:0007669"/>
    <property type="project" value="UniProtKB-SubCell"/>
</dbReference>
<evidence type="ECO:0000256" key="3">
    <source>
        <dbReference type="SAM" id="MobiDB-lite"/>
    </source>
</evidence>
<feature type="binding site" evidence="2">
    <location>
        <position position="141"/>
    </location>
    <ligand>
        <name>Mg(2+)</name>
        <dbReference type="ChEBI" id="CHEBI:18420"/>
    </ligand>
</feature>
<keyword evidence="2" id="KW-0963">Cytoplasm</keyword>
<comment type="subcellular location">
    <subcellularLocation>
        <location evidence="2">Cytoplasm</location>
    </subcellularLocation>
</comment>
<dbReference type="GeneID" id="12448761"/>
<dbReference type="HAMAP" id="MF_01113">
    <property type="entry name" value="DNApol_IV"/>
    <property type="match status" value="1"/>
</dbReference>
<dbReference type="Pfam" id="PF00817">
    <property type="entry name" value="IMS"/>
    <property type="match status" value="1"/>
</dbReference>
<keyword evidence="2" id="KW-0515">Mutator protein</keyword>
<keyword evidence="2" id="KW-0235">DNA replication</keyword>
<dbReference type="EC" id="2.7.7.7" evidence="2"/>
<feature type="domain" description="UmuC" evidence="4">
    <location>
        <begin position="20"/>
        <end position="230"/>
    </location>
</feature>
<dbReference type="InterPro" id="IPR036775">
    <property type="entry name" value="DNA_pol_Y-fam_lit_finger_sf"/>
</dbReference>
<evidence type="ECO:0000256" key="2">
    <source>
        <dbReference type="HAMAP-Rule" id="MF_01113"/>
    </source>
</evidence>
<dbReference type="PANTHER" id="PTHR11076:SF33">
    <property type="entry name" value="DNA POLYMERASE KAPPA"/>
    <property type="match status" value="1"/>
</dbReference>
<dbReference type="InterPro" id="IPR022880">
    <property type="entry name" value="DNApol_IV"/>
</dbReference>
<dbReference type="InterPro" id="IPR001126">
    <property type="entry name" value="UmuC"/>
</dbReference>
<dbReference type="GO" id="GO:0042276">
    <property type="term" value="P:error-prone translesion synthesis"/>
    <property type="evidence" value="ECO:0007669"/>
    <property type="project" value="TreeGrafter"/>
</dbReference>
<keyword evidence="2" id="KW-0460">Magnesium</keyword>
<feature type="region of interest" description="Disordered" evidence="3">
    <location>
        <begin position="84"/>
        <end position="107"/>
    </location>
</feature>
<keyword evidence="2 5" id="KW-0548">Nucleotidyltransferase</keyword>
<dbReference type="InterPro" id="IPR024728">
    <property type="entry name" value="PolY_HhH_motif"/>
</dbReference>
<dbReference type="PROSITE" id="PS50173">
    <property type="entry name" value="UMUC"/>
    <property type="match status" value="1"/>
</dbReference>
<feature type="compositionally biased region" description="Basic and acidic residues" evidence="3">
    <location>
        <begin position="417"/>
        <end position="427"/>
    </location>
</feature>
<organism evidence="5 6">
    <name type="scientific">Haloquadratum walsbyi (strain DSM 16854 / JCM 12705 / C23)</name>
    <dbReference type="NCBI Taxonomy" id="768065"/>
    <lineage>
        <taxon>Archaea</taxon>
        <taxon>Methanobacteriati</taxon>
        <taxon>Methanobacteriota</taxon>
        <taxon>Stenosarchaea group</taxon>
        <taxon>Halobacteria</taxon>
        <taxon>Halobacteriales</taxon>
        <taxon>Haloferacaceae</taxon>
        <taxon>Haloquadratum</taxon>
    </lineage>
</organism>
<proteinExistence type="inferred from homology"/>
<evidence type="ECO:0000313" key="6">
    <source>
        <dbReference type="Proteomes" id="UP000007954"/>
    </source>
</evidence>
<feature type="region of interest" description="Disordered" evidence="3">
    <location>
        <begin position="396"/>
        <end position="445"/>
    </location>
</feature>
<dbReference type="OrthoDB" id="372207at2157"/>
<keyword evidence="2 5" id="KW-0808">Transferase</keyword>
<dbReference type="Pfam" id="PF11798">
    <property type="entry name" value="IMS_HHH"/>
    <property type="match status" value="1"/>
</dbReference>
<dbReference type="Gene3D" id="3.30.1490.100">
    <property type="entry name" value="DNA polymerase, Y-family, little finger domain"/>
    <property type="match status" value="1"/>
</dbReference>
<dbReference type="InterPro" id="IPR043128">
    <property type="entry name" value="Rev_trsase/Diguanyl_cyclase"/>
</dbReference>
<evidence type="ECO:0000313" key="5">
    <source>
        <dbReference type="EMBL" id="CCC41616.1"/>
    </source>
</evidence>
<accession>G0LF53</accession>
<feature type="compositionally biased region" description="Acidic residues" evidence="3">
    <location>
        <begin position="91"/>
        <end position="101"/>
    </location>
</feature>
<keyword evidence="2" id="KW-0238">DNA-binding</keyword>
<comment type="cofactor">
    <cofactor evidence="2">
        <name>Mg(2+)</name>
        <dbReference type="ChEBI" id="CHEBI:18420"/>
    </cofactor>
    <text evidence="2">Binds 2 magnesium ions per subunit.</text>
</comment>
<evidence type="ECO:0000256" key="1">
    <source>
        <dbReference type="ARBA" id="ARBA00010945"/>
    </source>
</evidence>
<dbReference type="KEGG" id="hwc:Hqrw_3883"/>
<feature type="active site" evidence="2">
    <location>
        <position position="142"/>
    </location>
</feature>
<dbReference type="Gene3D" id="3.30.70.270">
    <property type="match status" value="1"/>
</dbReference>
<dbReference type="Gene3D" id="3.40.1170.60">
    <property type="match status" value="1"/>
</dbReference>
<dbReference type="GO" id="GO:0003684">
    <property type="term" value="F:damaged DNA binding"/>
    <property type="evidence" value="ECO:0007669"/>
    <property type="project" value="InterPro"/>
</dbReference>
<dbReference type="InterPro" id="IPR043502">
    <property type="entry name" value="DNA/RNA_pol_sf"/>
</dbReference>
<reference evidence="5 6" key="1">
    <citation type="journal article" date="2011" name="PLoS ONE">
        <title>Haloquadratum walsbyi: limited diversity in a global pond.</title>
        <authorList>
            <person name="Dyall-Smith M."/>
            <person name="Pfeiffer F."/>
            <person name="Klee K."/>
            <person name="Palm P."/>
            <person name="Gross K."/>
            <person name="Schuster S.C."/>
            <person name="Rampp M."/>
            <person name="Oesterhelt D."/>
        </authorList>
    </citation>
    <scope>NUCLEOTIDE SEQUENCE [LARGE SCALE GENOMIC DNA]</scope>
    <source>
        <strain evidence="6">DSM 16854 / JCM 12705 / C23</strain>
    </source>
</reference>
<dbReference type="SUPFAM" id="SSF100879">
    <property type="entry name" value="Lesion bypass DNA polymerase (Y-family), little finger domain"/>
    <property type="match status" value="1"/>
</dbReference>
<comment type="subunit">
    <text evidence="2">Monomer.</text>
</comment>
<dbReference type="InterPro" id="IPR050116">
    <property type="entry name" value="DNA_polymerase-Y"/>
</dbReference>
<comment type="function">
    <text evidence="2">Poorly processive, error-prone DNA polymerase involved in untargeted mutagenesis. Copies undamaged DNA at stalled replication forks, which arise in vivo from mismatched or misaligned primer ends. These misaligned primers can be extended by PolIV. Exhibits no 3'-5' exonuclease (proofreading) activity. May be involved in translesional synthesis.</text>
</comment>
<keyword evidence="2" id="KW-0234">DNA repair</keyword>
<dbReference type="AlphaFoldDB" id="G0LF53"/>
<dbReference type="CDD" id="cd03586">
    <property type="entry name" value="PolY_Pol_IV_kappa"/>
    <property type="match status" value="1"/>
</dbReference>
<comment type="catalytic activity">
    <reaction evidence="2">
        <text>DNA(n) + a 2'-deoxyribonucleoside 5'-triphosphate = DNA(n+1) + diphosphate</text>
        <dbReference type="Rhea" id="RHEA:22508"/>
        <dbReference type="Rhea" id="RHEA-COMP:17339"/>
        <dbReference type="Rhea" id="RHEA-COMP:17340"/>
        <dbReference type="ChEBI" id="CHEBI:33019"/>
        <dbReference type="ChEBI" id="CHEBI:61560"/>
        <dbReference type="ChEBI" id="CHEBI:173112"/>
        <dbReference type="EC" id="2.7.7.7"/>
    </reaction>
</comment>